<comment type="subcellular location">
    <subcellularLocation>
        <location evidence="1">Membrane</location>
        <topology evidence="1">Single-pass membrane protein</topology>
    </subcellularLocation>
</comment>
<keyword evidence="4 5" id="KW-0472">Membrane</keyword>
<keyword evidence="3 5" id="KW-1133">Transmembrane helix</keyword>
<dbReference type="InterPro" id="IPR004864">
    <property type="entry name" value="LEA_2"/>
</dbReference>
<gene>
    <name evidence="7" type="ORF">Nepgr_009064</name>
</gene>
<proteinExistence type="predicted"/>
<evidence type="ECO:0000313" key="8">
    <source>
        <dbReference type="Proteomes" id="UP001279734"/>
    </source>
</evidence>
<dbReference type="GO" id="GO:0005886">
    <property type="term" value="C:plasma membrane"/>
    <property type="evidence" value="ECO:0007669"/>
    <property type="project" value="TreeGrafter"/>
</dbReference>
<protein>
    <recommendedName>
        <fullName evidence="6">Late embryogenesis abundant protein LEA-2 subgroup domain-containing protein</fullName>
    </recommendedName>
</protein>
<dbReference type="Proteomes" id="UP001279734">
    <property type="component" value="Unassembled WGS sequence"/>
</dbReference>
<dbReference type="Pfam" id="PF03168">
    <property type="entry name" value="LEA_2"/>
    <property type="match status" value="1"/>
</dbReference>
<dbReference type="InterPro" id="IPR044839">
    <property type="entry name" value="NDR1-like"/>
</dbReference>
<evidence type="ECO:0000256" key="3">
    <source>
        <dbReference type="ARBA" id="ARBA00022989"/>
    </source>
</evidence>
<name>A0AAD3SAQ8_NEPGR</name>
<keyword evidence="2 5" id="KW-0812">Transmembrane</keyword>
<accession>A0AAD3SAQ8</accession>
<reference evidence="7" key="1">
    <citation type="submission" date="2023-05" db="EMBL/GenBank/DDBJ databases">
        <title>Nepenthes gracilis genome sequencing.</title>
        <authorList>
            <person name="Fukushima K."/>
        </authorList>
    </citation>
    <scope>NUCLEOTIDE SEQUENCE</scope>
    <source>
        <strain evidence="7">SING2019-196</strain>
    </source>
</reference>
<dbReference type="GO" id="GO:0098542">
    <property type="term" value="P:defense response to other organism"/>
    <property type="evidence" value="ECO:0007669"/>
    <property type="project" value="InterPro"/>
</dbReference>
<dbReference type="EMBL" id="BSYO01000007">
    <property type="protein sequence ID" value="GMH07224.1"/>
    <property type="molecule type" value="Genomic_DNA"/>
</dbReference>
<evidence type="ECO:0000256" key="4">
    <source>
        <dbReference type="ARBA" id="ARBA00023136"/>
    </source>
</evidence>
<comment type="caution">
    <text evidence="7">The sequence shown here is derived from an EMBL/GenBank/DDBJ whole genome shotgun (WGS) entry which is preliminary data.</text>
</comment>
<organism evidence="7 8">
    <name type="scientific">Nepenthes gracilis</name>
    <name type="common">Slender pitcher plant</name>
    <dbReference type="NCBI Taxonomy" id="150966"/>
    <lineage>
        <taxon>Eukaryota</taxon>
        <taxon>Viridiplantae</taxon>
        <taxon>Streptophyta</taxon>
        <taxon>Embryophyta</taxon>
        <taxon>Tracheophyta</taxon>
        <taxon>Spermatophyta</taxon>
        <taxon>Magnoliopsida</taxon>
        <taxon>eudicotyledons</taxon>
        <taxon>Gunneridae</taxon>
        <taxon>Pentapetalae</taxon>
        <taxon>Caryophyllales</taxon>
        <taxon>Nepenthaceae</taxon>
        <taxon>Nepenthes</taxon>
    </lineage>
</organism>
<dbReference type="AlphaFoldDB" id="A0AAD3SAQ8"/>
<dbReference type="PANTHER" id="PTHR31234:SF72">
    <property type="entry name" value="NDR1_HIN1-LIKE PROTEIN 6"/>
    <property type="match status" value="1"/>
</dbReference>
<keyword evidence="8" id="KW-1185">Reference proteome</keyword>
<evidence type="ECO:0000256" key="2">
    <source>
        <dbReference type="ARBA" id="ARBA00022692"/>
    </source>
</evidence>
<feature type="transmembrane region" description="Helical" evidence="5">
    <location>
        <begin position="50"/>
        <end position="75"/>
    </location>
</feature>
<dbReference type="PANTHER" id="PTHR31234">
    <property type="entry name" value="LATE EMBRYOGENESIS ABUNDANT (LEA) HYDROXYPROLINE-RICH GLYCOPROTEIN FAMILY"/>
    <property type="match status" value="1"/>
</dbReference>
<evidence type="ECO:0000256" key="5">
    <source>
        <dbReference type="SAM" id="Phobius"/>
    </source>
</evidence>
<evidence type="ECO:0000256" key="1">
    <source>
        <dbReference type="ARBA" id="ARBA00004167"/>
    </source>
</evidence>
<evidence type="ECO:0000259" key="6">
    <source>
        <dbReference type="Pfam" id="PF03168"/>
    </source>
</evidence>
<evidence type="ECO:0000313" key="7">
    <source>
        <dbReference type="EMBL" id="GMH07224.1"/>
    </source>
</evidence>
<sequence length="236" mass="26287">MPAYPPPLPPNYVMLNNPHGSGRPPPYPQRRHIPPYEGNRSRRGCCHKCICCFCCLLFILICLISGLLLYAYTFYKPKLPSYKLSGFEVTAFDPQPDFSLYTEFLVTVRAENPNRHIGLTYKEGSVVSILFRGSELCSGKLPNFHQGHKNVTMIKVVLKGKTMLGSGLQEALMESKHGGRIPVIVSVKAPVVIVIGGDFPLRQFTVNVNCTMVVNNLTPGKKPSILSTDYSYGFEF</sequence>
<feature type="domain" description="Late embryogenesis abundant protein LEA-2 subgroup" evidence="6">
    <location>
        <begin position="107"/>
        <end position="201"/>
    </location>
</feature>